<evidence type="ECO:0000313" key="1">
    <source>
        <dbReference type="EMBL" id="TMQ58519.1"/>
    </source>
</evidence>
<comment type="caution">
    <text evidence="1">The sequence shown here is derived from an EMBL/GenBank/DDBJ whole genome shotgun (WGS) entry which is preliminary data.</text>
</comment>
<dbReference type="InterPro" id="IPR012467">
    <property type="entry name" value="DUF1684"/>
</dbReference>
<dbReference type="PANTHER" id="PTHR41913:SF1">
    <property type="entry name" value="DUF1684 DOMAIN-CONTAINING PROTEIN"/>
    <property type="match status" value="1"/>
</dbReference>
<dbReference type="EMBL" id="VBOS01000074">
    <property type="protein sequence ID" value="TMQ58519.1"/>
    <property type="molecule type" value="Genomic_DNA"/>
</dbReference>
<dbReference type="InterPro" id="IPR008984">
    <property type="entry name" value="SMAD_FHA_dom_sf"/>
</dbReference>
<dbReference type="SUPFAM" id="SSF49879">
    <property type="entry name" value="SMAD/FHA domain"/>
    <property type="match status" value="1"/>
</dbReference>
<reference evidence="1 2" key="1">
    <citation type="journal article" date="2019" name="Nat. Microbiol.">
        <title>Mediterranean grassland soil C-N compound turnover is dependent on rainfall and depth, and is mediated by genomically divergent microorganisms.</title>
        <authorList>
            <person name="Diamond S."/>
            <person name="Andeer P.F."/>
            <person name="Li Z."/>
            <person name="Crits-Christoph A."/>
            <person name="Burstein D."/>
            <person name="Anantharaman K."/>
            <person name="Lane K.R."/>
            <person name="Thomas B.C."/>
            <person name="Pan C."/>
            <person name="Northen T.R."/>
            <person name="Banfield J.F."/>
        </authorList>
    </citation>
    <scope>NUCLEOTIDE SEQUENCE [LARGE SCALE GENOMIC DNA]</scope>
    <source>
        <strain evidence="1">WS_2</strain>
    </source>
</reference>
<dbReference type="Proteomes" id="UP000317716">
    <property type="component" value="Unassembled WGS sequence"/>
</dbReference>
<dbReference type="Gene3D" id="2.60.200.20">
    <property type="match status" value="1"/>
</dbReference>
<name>A0A538T4E5_UNCEI</name>
<accession>A0A538T4E5</accession>
<organism evidence="1 2">
    <name type="scientific">Eiseniibacteriota bacterium</name>
    <dbReference type="NCBI Taxonomy" id="2212470"/>
    <lineage>
        <taxon>Bacteria</taxon>
        <taxon>Candidatus Eiseniibacteriota</taxon>
    </lineage>
</organism>
<dbReference type="CDD" id="cd00060">
    <property type="entry name" value="FHA"/>
    <property type="match status" value="1"/>
</dbReference>
<evidence type="ECO:0000313" key="2">
    <source>
        <dbReference type="Proteomes" id="UP000317716"/>
    </source>
</evidence>
<sequence>MTRASMMAGSVASGGVSGGRVRVWWRVPGAASMGSTPSVTVLVARRRVARDAAAGGLSAGSARKSTLRGAGVRTPRMMRAEASADNPPMIFSALLATLTLLAVETSPPGGAAAPSRAARLTTAQSDSIARAIEKDREDTRQWLKSAPTSYLATVARRDFGEKTTLTVGSAPGNDVRIDDPAVAPSHLRVTVVGDSFRVESADGKATFRVKDTDLTDATLPPSSIGVGRFTLRLSHQRFPAIIVFDPQSPRFASYKGLEYFPVNLAYRYVLPLTAAANPDTVIILSTRGNQRHALRVGRFEFVVGNAVCRLEATRLLEPGVGERDLGVFFRDATSGKQSYGLGRYVDAVPLPDGRYVLDFNHAYNPACAFSEHYNCPIPPKANTLKVPIPAGEKDSHYHGEDAALDH</sequence>
<dbReference type="AlphaFoldDB" id="A0A538T4E5"/>
<protein>
    <submittedName>
        <fullName evidence="1">DUF1684 domain-containing protein</fullName>
    </submittedName>
</protein>
<proteinExistence type="predicted"/>
<gene>
    <name evidence="1" type="ORF">E6K72_02480</name>
</gene>
<dbReference type="Pfam" id="PF07920">
    <property type="entry name" value="DUF1684"/>
    <property type="match status" value="1"/>
</dbReference>
<dbReference type="PANTHER" id="PTHR41913">
    <property type="entry name" value="DUF1684 DOMAIN-CONTAINING PROTEIN"/>
    <property type="match status" value="1"/>
</dbReference>